<accession>A0A7U6GI04</accession>
<protein>
    <submittedName>
        <fullName evidence="1">Uncharacterized protein</fullName>
    </submittedName>
</protein>
<dbReference type="EMBL" id="AP012273">
    <property type="protein sequence ID" value="BAO43979.1"/>
    <property type="molecule type" value="Genomic_DNA"/>
</dbReference>
<proteinExistence type="predicted"/>
<dbReference type="Proteomes" id="UP000031631">
    <property type="component" value="Chromosome"/>
</dbReference>
<sequence>MYGQGRCAQTTEKNGSKIPIGFSSRIQPIIATSPDVASSHMEAGCVAVTSLRGCCVVLGDQDDWGTNELSKAESILGAGMPQLYHEVEDMFVWVWRQSHQIEAVTDSLSGSCVAVML</sequence>
<evidence type="ECO:0000313" key="2">
    <source>
        <dbReference type="Proteomes" id="UP000031631"/>
    </source>
</evidence>
<organism evidence="1 2">
    <name type="scientific">Thiolapillus brandeum</name>
    <dbReference type="NCBI Taxonomy" id="1076588"/>
    <lineage>
        <taxon>Bacteria</taxon>
        <taxon>Pseudomonadati</taxon>
        <taxon>Pseudomonadota</taxon>
        <taxon>Gammaproteobacteria</taxon>
        <taxon>Chromatiales</taxon>
        <taxon>Sedimenticolaceae</taxon>
        <taxon>Thiolapillus</taxon>
    </lineage>
</organism>
<evidence type="ECO:0000313" key="1">
    <source>
        <dbReference type="EMBL" id="BAO43979.1"/>
    </source>
</evidence>
<dbReference type="AlphaFoldDB" id="A0A7U6GI04"/>
<dbReference type="KEGG" id="tbn:TBH_C1050"/>
<keyword evidence="2" id="KW-1185">Reference proteome</keyword>
<name>A0A7U6GI04_9GAMM</name>
<reference evidence="1 2" key="1">
    <citation type="journal article" date="2014" name="PLoS ONE">
        <title>Physiological and genomic features of a novel sulfur-oxidizing gammaproteobacterium belonging to a previously uncultivated symbiotic lineage isolated from a hydrothermal vent.</title>
        <authorList>
            <person name="Nunoura T."/>
            <person name="Takaki Y."/>
            <person name="Kazama H."/>
            <person name="Kakuta J."/>
            <person name="Shimamura S."/>
            <person name="Makita H."/>
            <person name="Hirai M."/>
            <person name="Miyazaki M."/>
            <person name="Takai K."/>
        </authorList>
    </citation>
    <scope>NUCLEOTIDE SEQUENCE [LARGE SCALE GENOMIC DNA]</scope>
    <source>
        <strain evidence="1 2">Hiromi1</strain>
    </source>
</reference>
<gene>
    <name evidence="1" type="ORF">TBH_C1050</name>
</gene>